<dbReference type="PANTHER" id="PTHR42834">
    <property type="entry name" value="ENDONUCLEASE/EXONUCLEASE/PHOSPHATASE FAMILY PROTEIN (AFU_ORTHOLOGUE AFUA_3G09210)"/>
    <property type="match status" value="1"/>
</dbReference>
<evidence type="ECO:0000313" key="3">
    <source>
        <dbReference type="Proteomes" id="UP000320333"/>
    </source>
</evidence>
<dbReference type="InterPro" id="IPR036691">
    <property type="entry name" value="Endo/exonu/phosph_ase_sf"/>
</dbReference>
<feature type="region of interest" description="Disordered" evidence="1">
    <location>
        <begin position="402"/>
        <end position="460"/>
    </location>
</feature>
<comment type="caution">
    <text evidence="2">The sequence shown here is derived from an EMBL/GenBank/DDBJ whole genome shotgun (WGS) entry which is preliminary data.</text>
</comment>
<evidence type="ECO:0000313" key="2">
    <source>
        <dbReference type="EMBL" id="TPX76938.1"/>
    </source>
</evidence>
<name>A0A507FN97_9FUNG</name>
<dbReference type="Gene3D" id="3.60.10.10">
    <property type="entry name" value="Endonuclease/exonuclease/phosphatase"/>
    <property type="match status" value="1"/>
</dbReference>
<proteinExistence type="predicted"/>
<feature type="compositionally biased region" description="Basic and acidic residues" evidence="1">
    <location>
        <begin position="552"/>
        <end position="562"/>
    </location>
</feature>
<keyword evidence="3" id="KW-1185">Reference proteome</keyword>
<dbReference type="SUPFAM" id="SSF56219">
    <property type="entry name" value="DNase I-like"/>
    <property type="match status" value="1"/>
</dbReference>
<feature type="region of interest" description="Disordered" evidence="1">
    <location>
        <begin position="226"/>
        <end position="289"/>
    </location>
</feature>
<gene>
    <name evidence="2" type="ORF">CcCBS67573_g01791</name>
</gene>
<feature type="compositionally biased region" description="Acidic residues" evidence="1">
    <location>
        <begin position="518"/>
        <end position="528"/>
    </location>
</feature>
<feature type="compositionally biased region" description="Polar residues" evidence="1">
    <location>
        <begin position="419"/>
        <end position="441"/>
    </location>
</feature>
<dbReference type="Proteomes" id="UP000320333">
    <property type="component" value="Unassembled WGS sequence"/>
</dbReference>
<dbReference type="OrthoDB" id="2150079at2759"/>
<feature type="compositionally biased region" description="Basic residues" evidence="1">
    <location>
        <begin position="533"/>
        <end position="542"/>
    </location>
</feature>
<dbReference type="EMBL" id="QEAP01000032">
    <property type="protein sequence ID" value="TPX76938.1"/>
    <property type="molecule type" value="Genomic_DNA"/>
</dbReference>
<dbReference type="AlphaFoldDB" id="A0A507FN97"/>
<reference evidence="2 3" key="1">
    <citation type="journal article" date="2019" name="Sci. Rep.">
        <title>Comparative genomics of chytrid fungi reveal insights into the obligate biotrophic and pathogenic lifestyle of Synchytrium endobioticum.</title>
        <authorList>
            <person name="van de Vossenberg B.T.L.H."/>
            <person name="Warris S."/>
            <person name="Nguyen H.D.T."/>
            <person name="van Gent-Pelzer M.P.E."/>
            <person name="Joly D.L."/>
            <person name="van de Geest H.C."/>
            <person name="Bonants P.J.M."/>
            <person name="Smith D.S."/>
            <person name="Levesque C.A."/>
            <person name="van der Lee T.A.J."/>
        </authorList>
    </citation>
    <scope>NUCLEOTIDE SEQUENCE [LARGE SCALE GENOMIC DNA]</scope>
    <source>
        <strain evidence="2 3">CBS 675.73</strain>
    </source>
</reference>
<accession>A0A507FN97</accession>
<feature type="region of interest" description="Disordered" evidence="1">
    <location>
        <begin position="510"/>
        <end position="585"/>
    </location>
</feature>
<organism evidence="2 3">
    <name type="scientific">Chytriomyces confervae</name>
    <dbReference type="NCBI Taxonomy" id="246404"/>
    <lineage>
        <taxon>Eukaryota</taxon>
        <taxon>Fungi</taxon>
        <taxon>Fungi incertae sedis</taxon>
        <taxon>Chytridiomycota</taxon>
        <taxon>Chytridiomycota incertae sedis</taxon>
        <taxon>Chytridiomycetes</taxon>
        <taxon>Chytridiales</taxon>
        <taxon>Chytriomycetaceae</taxon>
        <taxon>Chytriomyces</taxon>
    </lineage>
</organism>
<evidence type="ECO:0008006" key="4">
    <source>
        <dbReference type="Google" id="ProtNLM"/>
    </source>
</evidence>
<dbReference type="PANTHER" id="PTHR42834:SF1">
    <property type="entry name" value="ENDONUCLEASE_EXONUCLEASE_PHOSPHATASE FAMILY PROTEIN (AFU_ORTHOLOGUE AFUA_3G09210)"/>
    <property type="match status" value="1"/>
</dbReference>
<sequence>MVKVRVGNFNLLNFHEAHVPFYQYKTGLSSEQVEAKIEWTASQLRRMNAGIVAFQEVFSLAPLREAARRAGYDMAHTEFAAPDCNGKAPAVGLLSVYPIHARIDLAAGSGGPPVWLPITSFSRPLLRVVVEIEPGLKLAIYVTHLKSKRPVVASKEFGKDGKANAVGQAVSLTIRAAEAAALRCILLDELSGNHEDLNNLATYCSNSTKSTKKELKAYVAPSTAKVHPSTLPAAAKNDESVSTSKQPRESAAPVEEHTSQNPGDANASVHARKASSSSSNGVFSEKPDSSGVAQYPTIVMGDLNDVTHAVSTEILSGTPPFKRLPFWEKEIMWRTLLYSAHDAQARVADRDVNYTYIHNGRYECLDNILVSNALVRSNANHIGYVQWVQCFNDHLIDQALAEDDDDEDSPLTLPPAPHGNNSANQNHALAASTSAPTNGATTPDAPHYRPAKLRGRDVTKSDHGQVVALLKIFPNREGPASENKQRHFEAHGKPVHATVGSHEQRPVRYGEDGMADASDGEGVNEDIPESLRKHAGHHKPRGRSVDNDTPPEDVRLDADEAANKFYAHNGDAGGRALKGRTISRN</sequence>
<evidence type="ECO:0000256" key="1">
    <source>
        <dbReference type="SAM" id="MobiDB-lite"/>
    </source>
</evidence>
<protein>
    <recommendedName>
        <fullName evidence="4">Endonuclease/exonuclease/phosphatase domain-containing protein</fullName>
    </recommendedName>
</protein>